<evidence type="ECO:0000259" key="4">
    <source>
        <dbReference type="Pfam" id="PF11924"/>
    </source>
</evidence>
<accession>A0A0R4J8N5</accession>
<dbReference type="Proteomes" id="UP000001027">
    <property type="component" value="Chromosome"/>
</dbReference>
<dbReference type="RefSeq" id="WP_010926453.1">
    <property type="nucleotide sequence ID" value="NC_002927.3"/>
</dbReference>
<dbReference type="Pfam" id="PF17936">
    <property type="entry name" value="Big_6"/>
    <property type="match status" value="8"/>
</dbReference>
<protein>
    <submittedName>
        <fullName evidence="7">Outer membrane ligand binding protein</fullName>
    </submittedName>
</protein>
<dbReference type="eggNOG" id="COG2373">
    <property type="taxonomic scope" value="Bacteria"/>
</dbReference>
<dbReference type="eggNOG" id="COG2911">
    <property type="taxonomic scope" value="Bacteria"/>
</dbReference>
<dbReference type="GO" id="GO:0009279">
    <property type="term" value="C:cell outer membrane"/>
    <property type="evidence" value="ECO:0007669"/>
    <property type="project" value="TreeGrafter"/>
</dbReference>
<dbReference type="InterPro" id="IPR051715">
    <property type="entry name" value="Intimin-Invasin_domain"/>
</dbReference>
<dbReference type="InterPro" id="IPR038177">
    <property type="entry name" value="IAT_beta_sf"/>
</dbReference>
<dbReference type="Pfam" id="PF13018">
    <property type="entry name" value="ESPR"/>
    <property type="match status" value="1"/>
</dbReference>
<feature type="domain" description="Bacterial Ig" evidence="6">
    <location>
        <begin position="1015"/>
        <end position="1098"/>
    </location>
</feature>
<sequence>MNKNIYRVVWSLVRGAWVVAGEWARAGRKSSSPRRQNRQRARRGVAAMVGGSILAQALLPLSALAQGAPTLRPARVAQEEAGQDAAWTRKLAAQAESLARRQAERQPGARVDGDYLKREAQAQVNDVLRDGVNLARESGLPFLRNLQGGLSHDFESGRTSLQLNTIDEVYRAGRNTGLLQLGAHNQNDRPTANAGAVYRREVNDALMVGANGFLDYEFGKQHLRGSVGLEVIAPEFSLYGNVYAPLSDWKGAKRNNRREEKPASGMDVGVGYRPAFAPGLSLSATHFRWNGAEVDYFDNGRTQAGAKGFKVGVEYRPVSLVSVGLEQTKVIGGGRETRMQLGLNINLSEPLSKQLRRDASGTPAFSPDARRHALVERENRIVLNTRRKEIILPLVVSEVSTLQADGRVTVIGATQPFATVTVRMPDGTTGTATADASGRFAYTSAGDQPSGVLALRARNAEGDSSREVTYRYVDEVVLGDLQVAVMALVPLPADRALEVRGKTEPKIDVKVSFPNGESVLAKADAKGLFTVRSTRKVAQGKVLVQATHPQTRKEARAVADYLPPATLAPTIDAVTAQADTGRVTVTGQAEPGAQVDVHFPDGTAKTVDAGADGAYAATSDGDMVSGDIRVQAVDKAGGKSPETIRAYVDTVDKTAPVVPTIADVATDAKSGHITVTGMTEPGAEVVVSFPDGTRKTVVAGDDGAYTATSDGDMVAGDIRVQAIDKAGGKSPEATRHYDDAVDITPPAAPTIANVATDAASGRVTVAGVAEPGANVAVNFPDGTRKTVVAGGDGAYTATSDRDMVSGDIRVQAVDKAGNQSPETTRAYADAVDKTAPEVPTIANVTTDAKSGRITVTGMAEPGVNVAVDFPDGTRKSVVADGAGAYTATSDRDMVSGDIHAQATDKAGNQSPEATRHYGDTTDITPPAAPTIDNVATDATSGRVTAAGVAEPGANVTVNFPDGTRKTVVAGGDGAYTATSDRDMVSGDIRVQATDKAGNQSPEATRAYADAVDRTAPEVPTVTHVATDAKSGRITVTGMAEPGANVTVNFPDGTRKTVVAGGDGAYAATSDRDMVSGDIRVQATDKAGNRSPEATRAYADTVDTTPPAVPTITDVTTDASNGRITVTGVAESGANVTVDFPDGTRKTVVAGGDGAYTATSDRDMVSGDVRVQAIDKGGNHSPEATRAYADAVDKTAPEVPTITNVTTDAASGRITVTGMAEPGANVAVNFPDGTRKTVVADGAGAYAADSDGDMVAGDIHVQATDKAGNRSPEGTRAYVDTVDKTPSAAPTIARVTTDRSSGVVTVAGTADPDNDVTVHFPDGGRKTVKAGKDGSYSVTSDNDIFSGIIQVSARNPAGNASPEVRQDYRDEFVPANAITNMETNSRNGIVTVSGKTSPDATVVVSFPGGDEARTRAKGDGTFSVSSPMDVPRGVVSLSTEVDGVRTVVATRTYEDKFTKGGQDYNAILPYTPGFNGVSTSDTSAVLLSVPQYFYSGGAPVAKIMPPDAHDSEFTKRAAAAMRVQVTSRRNSSEYDIRVSWPAGTFTPADVGQQADLVVKIFDVGTGKFMLAPGEVRFRR</sequence>
<evidence type="ECO:0000256" key="3">
    <source>
        <dbReference type="SAM" id="Phobius"/>
    </source>
</evidence>
<feature type="domain" description="Inverse autotransporter beta-domain" evidence="4">
    <location>
        <begin position="96"/>
        <end position="379"/>
    </location>
</feature>
<dbReference type="InterPro" id="IPR013783">
    <property type="entry name" value="Ig-like_fold"/>
</dbReference>
<dbReference type="Pfam" id="PF11924">
    <property type="entry name" value="IAT_beta"/>
    <property type="match status" value="1"/>
</dbReference>
<dbReference type="PANTHER" id="PTHR39576">
    <property type="entry name" value="ATTACHING AND EFFACING PROTEIN HOMOLOG-RELATED-RELATED"/>
    <property type="match status" value="1"/>
</dbReference>
<proteinExistence type="inferred from homology"/>
<feature type="domain" description="ESPR" evidence="5">
    <location>
        <begin position="1"/>
        <end position="49"/>
    </location>
</feature>
<evidence type="ECO:0000256" key="1">
    <source>
        <dbReference type="ARBA" id="ARBA00010116"/>
    </source>
</evidence>
<evidence type="ECO:0000256" key="2">
    <source>
        <dbReference type="SAM" id="MobiDB-lite"/>
    </source>
</evidence>
<dbReference type="InterPro" id="IPR041498">
    <property type="entry name" value="Big_6"/>
</dbReference>
<dbReference type="PANTHER" id="PTHR39576:SF2">
    <property type="entry name" value="ATTACHING AND EFFACING PROTEIN HOMOLOG-RELATED"/>
    <property type="match status" value="1"/>
</dbReference>
<comment type="similarity">
    <text evidence="1">Belongs to the intimin/invasin family.</text>
</comment>
<organism evidence="7 8">
    <name type="scientific">Bordetella bronchiseptica (strain ATCC BAA-588 / NCTC 13252 / RB50)</name>
    <name type="common">Alcaligenes bronchisepticus</name>
    <dbReference type="NCBI Taxonomy" id="257310"/>
    <lineage>
        <taxon>Bacteria</taxon>
        <taxon>Pseudomonadati</taxon>
        <taxon>Pseudomonadota</taxon>
        <taxon>Betaproteobacteria</taxon>
        <taxon>Burkholderiales</taxon>
        <taxon>Alcaligenaceae</taxon>
        <taxon>Bordetella</taxon>
    </lineage>
</organism>
<dbReference type="KEGG" id="bbr:BB2303"/>
<evidence type="ECO:0000313" key="8">
    <source>
        <dbReference type="Proteomes" id="UP000001027"/>
    </source>
</evidence>
<dbReference type="EMBL" id="BX640444">
    <property type="protein sequence ID" value="CAE32799.1"/>
    <property type="molecule type" value="Genomic_DNA"/>
</dbReference>
<feature type="domain" description="Bacterial Ig" evidence="6">
    <location>
        <begin position="835"/>
        <end position="914"/>
    </location>
</feature>
<feature type="domain" description="Bacterial Ig" evidence="6">
    <location>
        <begin position="926"/>
        <end position="1008"/>
    </location>
</feature>
<feature type="domain" description="Bacterial Ig" evidence="6">
    <location>
        <begin position="581"/>
        <end position="643"/>
    </location>
</feature>
<feature type="transmembrane region" description="Helical" evidence="3">
    <location>
        <begin position="45"/>
        <end position="65"/>
    </location>
</feature>
<dbReference type="InterPro" id="IPR024973">
    <property type="entry name" value="ESPR"/>
</dbReference>
<reference evidence="8" key="1">
    <citation type="journal article" date="2003" name="Nat. Genet.">
        <title>Comparative analysis of the genome sequences of Bordetella pertussis, Bordetella parapertussis and Bordetella bronchiseptica.</title>
        <authorList>
            <person name="Parkhill J."/>
            <person name="Sebaihia M."/>
            <person name="Preston A."/>
            <person name="Murphy L.D."/>
            <person name="Thomson N.R."/>
            <person name="Harris D.E."/>
            <person name="Holden M.T.G."/>
            <person name="Churcher C.M."/>
            <person name="Bentley S.D."/>
            <person name="Mungall K.L."/>
            <person name="Cerdeno-Tarraga A.-M."/>
            <person name="Temple L."/>
            <person name="James K.D."/>
            <person name="Harris B."/>
            <person name="Quail M.A."/>
            <person name="Achtman M."/>
            <person name="Atkin R."/>
            <person name="Baker S."/>
            <person name="Basham D."/>
            <person name="Bason N."/>
            <person name="Cherevach I."/>
            <person name="Chillingworth T."/>
            <person name="Collins M."/>
            <person name="Cronin A."/>
            <person name="Davis P."/>
            <person name="Doggett J."/>
            <person name="Feltwell T."/>
            <person name="Goble A."/>
            <person name="Hamlin N."/>
            <person name="Hauser H."/>
            <person name="Holroyd S."/>
            <person name="Jagels K."/>
            <person name="Leather S."/>
            <person name="Moule S."/>
            <person name="Norberczak H."/>
            <person name="O'Neil S."/>
            <person name="Ormond D."/>
            <person name="Price C."/>
            <person name="Rabbinowitsch E."/>
            <person name="Rutter S."/>
            <person name="Sanders M."/>
            <person name="Saunders D."/>
            <person name="Seeger K."/>
            <person name="Sharp S."/>
            <person name="Simmonds M."/>
            <person name="Skelton J."/>
            <person name="Squares R."/>
            <person name="Squares S."/>
            <person name="Stevens K."/>
            <person name="Unwin L."/>
            <person name="Whitehead S."/>
            <person name="Barrell B.G."/>
            <person name="Maskell D.J."/>
        </authorList>
    </citation>
    <scope>NUCLEOTIDE SEQUENCE [LARGE SCALE GENOMIC DNA]</scope>
    <source>
        <strain evidence="8">ATCC BAA-588 / NCTC 13252 / RB50</strain>
    </source>
</reference>
<feature type="region of interest" description="Disordered" evidence="2">
    <location>
        <begin position="902"/>
        <end position="928"/>
    </location>
</feature>
<dbReference type="InterPro" id="IPR024519">
    <property type="entry name" value="IAT_beta"/>
</dbReference>
<name>A0A0R4J8N5_BORBR</name>
<gene>
    <name evidence="7" type="primary">bipA</name>
    <name evidence="7" type="ordered locus">BB2303</name>
</gene>
<evidence type="ECO:0000259" key="5">
    <source>
        <dbReference type="Pfam" id="PF13018"/>
    </source>
</evidence>
<feature type="domain" description="Bacterial Ig" evidence="6">
    <location>
        <begin position="746"/>
        <end position="828"/>
    </location>
</feature>
<dbReference type="HOGENOM" id="CLU_001980_0_0_4"/>
<keyword evidence="3" id="KW-0472">Membrane</keyword>
<feature type="domain" description="Bacterial Ig" evidence="6">
    <location>
        <begin position="401"/>
        <end position="474"/>
    </location>
</feature>
<keyword evidence="3" id="KW-1133">Transmembrane helix</keyword>
<dbReference type="Gene3D" id="2.40.160.160">
    <property type="entry name" value="Inverse autotransporter, beta-domain"/>
    <property type="match status" value="1"/>
</dbReference>
<feature type="domain" description="Bacterial Ig" evidence="6">
    <location>
        <begin position="655"/>
        <end position="737"/>
    </location>
</feature>
<dbReference type="Gene3D" id="2.60.40.10">
    <property type="entry name" value="Immunoglobulins"/>
    <property type="match status" value="11"/>
</dbReference>
<keyword evidence="3" id="KW-0812">Transmembrane</keyword>
<evidence type="ECO:0000259" key="6">
    <source>
        <dbReference type="Pfam" id="PF17936"/>
    </source>
</evidence>
<feature type="domain" description="Bacterial Ig" evidence="6">
    <location>
        <begin position="1195"/>
        <end position="1275"/>
    </location>
</feature>
<evidence type="ECO:0000313" key="7">
    <source>
        <dbReference type="EMBL" id="CAE32799.1"/>
    </source>
</evidence>